<dbReference type="EMBL" id="CAIIXF020000002">
    <property type="protein sequence ID" value="CAH1776705.1"/>
    <property type="molecule type" value="Genomic_DNA"/>
</dbReference>
<evidence type="ECO:0000256" key="2">
    <source>
        <dbReference type="SAM" id="MobiDB-lite"/>
    </source>
</evidence>
<feature type="compositionally biased region" description="Polar residues" evidence="2">
    <location>
        <begin position="214"/>
        <end position="234"/>
    </location>
</feature>
<sequence length="605" mass="67567">MGFKKLRSAWKRLKKFFIKKKDVVISTSVGTSTDMSTSSPVDYETTNERDDQFLQRFLLKKQKEVSDEKRHQQNMRFEMAELKVAIKRLKATIASKKEEIRAKEEARGYDTRELVRWQKNVQVCDDRSSKGPGLGASPSTSQKRPTISPKIGLMLETQPNSVEESLVCRSRDSSKCKSVSISLRQTDIVSAITTVVDDDIKFPTGRPDNCRGESVQQNRRPCESPTPSVNRPSRNLRTYSYQSSKGSWRKVSPSNVKKESSIHLKTRETGPLLNFTPFDLPRQRRVECYSNHFMTLEREQIMRRESCLPKPAWPSISPKDHQQVNKCHTSNTCESIPGSQSSSAFTPNRGLAKNYCSQTGIGHPTTGLEYSRSQTVGLLPHLDLAHGKSRTLNGGNTAGVNVPSQRPRSVLGIHSLHSSTRQDAGLDRPTSELHINRDFLDGNDDDLSSVGSSVLSIRSLHFSTKLNAGRDKATSEFHINLDFLDEDDDDQSSVGSSLLSVRSLHSSTKLNAGRDKATSEFHINLDFLDDDDDDSMDEGPMTSPEQIDTQRTVEHCDSPDIVYRTPRPSMVTYTRIGESGDTCTYTAQHSHTGASGMNGMTSVED</sequence>
<feature type="region of interest" description="Disordered" evidence="2">
    <location>
        <begin position="125"/>
        <end position="146"/>
    </location>
</feature>
<gene>
    <name evidence="3" type="ORF">OFUS_LOCUS3856</name>
</gene>
<feature type="coiled-coil region" evidence="1">
    <location>
        <begin position="79"/>
        <end position="106"/>
    </location>
</feature>
<evidence type="ECO:0000313" key="4">
    <source>
        <dbReference type="Proteomes" id="UP000749559"/>
    </source>
</evidence>
<dbReference type="Proteomes" id="UP000749559">
    <property type="component" value="Unassembled WGS sequence"/>
</dbReference>
<proteinExistence type="predicted"/>
<keyword evidence="1" id="KW-0175">Coiled coil</keyword>
<comment type="caution">
    <text evidence="3">The sequence shown here is derived from an EMBL/GenBank/DDBJ whole genome shotgun (WGS) entry which is preliminary data.</text>
</comment>
<name>A0A8S4N6P2_OWEFU</name>
<keyword evidence="4" id="KW-1185">Reference proteome</keyword>
<feature type="region of interest" description="Disordered" evidence="2">
    <location>
        <begin position="205"/>
        <end position="234"/>
    </location>
</feature>
<feature type="region of interest" description="Disordered" evidence="2">
    <location>
        <begin position="529"/>
        <end position="548"/>
    </location>
</feature>
<organism evidence="3 4">
    <name type="scientific">Owenia fusiformis</name>
    <name type="common">Polychaete worm</name>
    <dbReference type="NCBI Taxonomy" id="6347"/>
    <lineage>
        <taxon>Eukaryota</taxon>
        <taxon>Metazoa</taxon>
        <taxon>Spiralia</taxon>
        <taxon>Lophotrochozoa</taxon>
        <taxon>Annelida</taxon>
        <taxon>Polychaeta</taxon>
        <taxon>Sedentaria</taxon>
        <taxon>Canalipalpata</taxon>
        <taxon>Sabellida</taxon>
        <taxon>Oweniida</taxon>
        <taxon>Oweniidae</taxon>
        <taxon>Owenia</taxon>
    </lineage>
</organism>
<evidence type="ECO:0000256" key="1">
    <source>
        <dbReference type="SAM" id="Coils"/>
    </source>
</evidence>
<accession>A0A8S4N6P2</accession>
<protein>
    <submittedName>
        <fullName evidence="3">Uncharacterized protein</fullName>
    </submittedName>
</protein>
<dbReference type="AlphaFoldDB" id="A0A8S4N6P2"/>
<evidence type="ECO:0000313" key="3">
    <source>
        <dbReference type="EMBL" id="CAH1776705.1"/>
    </source>
</evidence>
<reference evidence="3" key="1">
    <citation type="submission" date="2022-03" db="EMBL/GenBank/DDBJ databases">
        <authorList>
            <person name="Martin C."/>
        </authorList>
    </citation>
    <scope>NUCLEOTIDE SEQUENCE</scope>
</reference>